<comment type="subcellular location">
    <subcellularLocation>
        <location evidence="1 6 7">Nucleus</location>
    </subcellularLocation>
</comment>
<feature type="DNA-binding region" description="Homeobox" evidence="6">
    <location>
        <begin position="86"/>
        <end position="145"/>
    </location>
</feature>
<feature type="region of interest" description="Disordered" evidence="8">
    <location>
        <begin position="351"/>
        <end position="389"/>
    </location>
</feature>
<dbReference type="FunFam" id="1.10.10.60:FF:000102">
    <property type="entry name" value="Aristaless related homeobox"/>
    <property type="match status" value="1"/>
</dbReference>
<reference evidence="11" key="1">
    <citation type="journal article" date="2023" name="Genome Biol. Evol.">
        <title>Long-read-based Genome Assembly of Drosophila gunungcola Reveals Fewer Chemosensory Genes in Flower-breeding Species.</title>
        <authorList>
            <person name="Negi A."/>
            <person name="Liao B.Y."/>
            <person name="Yeh S.D."/>
        </authorList>
    </citation>
    <scope>NUCLEOTIDE SEQUENCE</scope>
    <source>
        <strain evidence="11">Sukarami</strain>
    </source>
</reference>
<evidence type="ECO:0000256" key="5">
    <source>
        <dbReference type="ARBA" id="ARBA00023242"/>
    </source>
</evidence>
<dbReference type="InterPro" id="IPR003654">
    <property type="entry name" value="OAR_dom"/>
</dbReference>
<evidence type="ECO:0000313" key="11">
    <source>
        <dbReference type="EMBL" id="KAI8034932.1"/>
    </source>
</evidence>
<feature type="region of interest" description="Disordered" evidence="8">
    <location>
        <begin position="52"/>
        <end position="83"/>
    </location>
</feature>
<dbReference type="GO" id="GO:0000977">
    <property type="term" value="F:RNA polymerase II transcription regulatory region sequence-specific DNA binding"/>
    <property type="evidence" value="ECO:0007669"/>
    <property type="project" value="TreeGrafter"/>
</dbReference>
<dbReference type="OrthoDB" id="6159439at2759"/>
<evidence type="ECO:0000256" key="1">
    <source>
        <dbReference type="ARBA" id="ARBA00004123"/>
    </source>
</evidence>
<name>A0A9P9YDC3_9MUSC</name>
<evidence type="ECO:0000259" key="9">
    <source>
        <dbReference type="PROSITE" id="PS50071"/>
    </source>
</evidence>
<dbReference type="GO" id="GO:0000981">
    <property type="term" value="F:DNA-binding transcription factor activity, RNA polymerase II-specific"/>
    <property type="evidence" value="ECO:0007669"/>
    <property type="project" value="InterPro"/>
</dbReference>
<evidence type="ECO:0000256" key="6">
    <source>
        <dbReference type="PROSITE-ProRule" id="PRU00108"/>
    </source>
</evidence>
<dbReference type="Pfam" id="PF00046">
    <property type="entry name" value="Homeodomain"/>
    <property type="match status" value="1"/>
</dbReference>
<evidence type="ECO:0000256" key="8">
    <source>
        <dbReference type="SAM" id="MobiDB-lite"/>
    </source>
</evidence>
<evidence type="ECO:0000256" key="3">
    <source>
        <dbReference type="ARBA" id="ARBA00023125"/>
    </source>
</evidence>
<feature type="compositionally biased region" description="Pro residues" evidence="8">
    <location>
        <begin position="357"/>
        <end position="375"/>
    </location>
</feature>
<evidence type="ECO:0000259" key="10">
    <source>
        <dbReference type="PROSITE" id="PS50803"/>
    </source>
</evidence>
<protein>
    <recommendedName>
        <fullName evidence="13">Homeobox protein aristaless</fullName>
    </recommendedName>
</protein>
<dbReference type="InterPro" id="IPR050649">
    <property type="entry name" value="Paired_Homeobox_TFs"/>
</dbReference>
<feature type="compositionally biased region" description="Low complexity" evidence="8">
    <location>
        <begin position="288"/>
        <end position="297"/>
    </location>
</feature>
<dbReference type="SMART" id="SM00389">
    <property type="entry name" value="HOX"/>
    <property type="match status" value="1"/>
</dbReference>
<dbReference type="CDD" id="cd00086">
    <property type="entry name" value="homeodomain"/>
    <property type="match status" value="1"/>
</dbReference>
<dbReference type="Proteomes" id="UP001059596">
    <property type="component" value="Unassembled WGS sequence"/>
</dbReference>
<feature type="domain" description="Homeobox" evidence="9">
    <location>
        <begin position="84"/>
        <end position="144"/>
    </location>
</feature>
<dbReference type="PANTHER" id="PTHR24329">
    <property type="entry name" value="HOMEOBOX PROTEIN ARISTALESS"/>
    <property type="match status" value="1"/>
</dbReference>
<dbReference type="Pfam" id="PF03826">
    <property type="entry name" value="OAR"/>
    <property type="match status" value="1"/>
</dbReference>
<sequence length="414" mass="44400">MGISEEIKLEELPQEAKLAHPDAVGLVDRAPGSSDASVGAALTVSMSVSGGVAPSGASGASGGTNSPISDGNSDCEADEYAPKRKQRRYRTTFTSFQLEELEKAFSRTHYPDVFTREELAMKIGLTEARIQVWFQNRRAKWRKQEKVGPQSHPYNPYLPSGAATMQTVVGAALPPNPFTHLGFQLRKPFDAQHAANLAAFRYPHLSAAPMIPSGYFNQFQRAPPHMLPHGMAGMYSPSSSFQSLLANMTAVPRGPPLGKPAALLVGSPDLHSPNHLLASPPTSPVSCHASQHQQHPAAHPPPPPQAPPQMPVGVQPAQLSPQQLVGIALTQHQAPSCLSPTQTSPVALTLSHSPQRHLPPPPPSHQPPPAPPRSSTPPEDRRTSSIAALRLKAREHELKLELLRQNGHGNDVVS</sequence>
<dbReference type="InterPro" id="IPR009057">
    <property type="entry name" value="Homeodomain-like_sf"/>
</dbReference>
<dbReference type="InterPro" id="IPR000047">
    <property type="entry name" value="HTH_motif"/>
</dbReference>
<dbReference type="PANTHER" id="PTHR24329:SF579">
    <property type="entry name" value="HOMEOBOX PROTEIN ARISTALESS"/>
    <property type="match status" value="1"/>
</dbReference>
<evidence type="ECO:0000256" key="7">
    <source>
        <dbReference type="RuleBase" id="RU000682"/>
    </source>
</evidence>
<dbReference type="EMBL" id="JAMKOV010000053">
    <property type="protein sequence ID" value="KAI8034932.1"/>
    <property type="molecule type" value="Genomic_DNA"/>
</dbReference>
<evidence type="ECO:0000313" key="12">
    <source>
        <dbReference type="Proteomes" id="UP001059596"/>
    </source>
</evidence>
<evidence type="ECO:0000256" key="4">
    <source>
        <dbReference type="ARBA" id="ARBA00023155"/>
    </source>
</evidence>
<proteinExistence type="predicted"/>
<dbReference type="InterPro" id="IPR017970">
    <property type="entry name" value="Homeobox_CS"/>
</dbReference>
<keyword evidence="4 6" id="KW-0371">Homeobox</keyword>
<comment type="caution">
    <text evidence="11">The sequence shown here is derived from an EMBL/GenBank/DDBJ whole genome shotgun (WGS) entry which is preliminary data.</text>
</comment>
<evidence type="ECO:0000256" key="2">
    <source>
        <dbReference type="ARBA" id="ARBA00022473"/>
    </source>
</evidence>
<dbReference type="GO" id="GO:0005634">
    <property type="term" value="C:nucleus"/>
    <property type="evidence" value="ECO:0007669"/>
    <property type="project" value="UniProtKB-SubCell"/>
</dbReference>
<dbReference type="PRINTS" id="PR00031">
    <property type="entry name" value="HTHREPRESSR"/>
</dbReference>
<dbReference type="Gene3D" id="1.10.10.60">
    <property type="entry name" value="Homeodomain-like"/>
    <property type="match status" value="1"/>
</dbReference>
<dbReference type="AlphaFoldDB" id="A0A9P9YDC3"/>
<gene>
    <name evidence="11" type="ORF">M5D96_012279</name>
</gene>
<dbReference type="SUPFAM" id="SSF46689">
    <property type="entry name" value="Homeodomain-like"/>
    <property type="match status" value="1"/>
</dbReference>
<keyword evidence="2" id="KW-0217">Developmental protein</keyword>
<dbReference type="PROSITE" id="PS50071">
    <property type="entry name" value="HOMEOBOX_2"/>
    <property type="match status" value="1"/>
</dbReference>
<keyword evidence="5 6" id="KW-0539">Nucleus</keyword>
<dbReference type="PROSITE" id="PS00027">
    <property type="entry name" value="HOMEOBOX_1"/>
    <property type="match status" value="1"/>
</dbReference>
<feature type="region of interest" description="Disordered" evidence="8">
    <location>
        <begin position="272"/>
        <end position="315"/>
    </location>
</feature>
<evidence type="ECO:0008006" key="13">
    <source>
        <dbReference type="Google" id="ProtNLM"/>
    </source>
</evidence>
<feature type="domain" description="OAR" evidence="10">
    <location>
        <begin position="384"/>
        <end position="397"/>
    </location>
</feature>
<organism evidence="11 12">
    <name type="scientific">Drosophila gunungcola</name>
    <name type="common">fruit fly</name>
    <dbReference type="NCBI Taxonomy" id="103775"/>
    <lineage>
        <taxon>Eukaryota</taxon>
        <taxon>Metazoa</taxon>
        <taxon>Ecdysozoa</taxon>
        <taxon>Arthropoda</taxon>
        <taxon>Hexapoda</taxon>
        <taxon>Insecta</taxon>
        <taxon>Pterygota</taxon>
        <taxon>Neoptera</taxon>
        <taxon>Endopterygota</taxon>
        <taxon>Diptera</taxon>
        <taxon>Brachycera</taxon>
        <taxon>Muscomorpha</taxon>
        <taxon>Ephydroidea</taxon>
        <taxon>Drosophilidae</taxon>
        <taxon>Drosophila</taxon>
        <taxon>Sophophora</taxon>
    </lineage>
</organism>
<keyword evidence="3 6" id="KW-0238">DNA-binding</keyword>
<accession>A0A9P9YDC3</accession>
<dbReference type="PROSITE" id="PS50803">
    <property type="entry name" value="OAR"/>
    <property type="match status" value="1"/>
</dbReference>
<feature type="compositionally biased region" description="Pro residues" evidence="8">
    <location>
        <begin position="298"/>
        <end position="310"/>
    </location>
</feature>
<keyword evidence="12" id="KW-1185">Reference proteome</keyword>
<dbReference type="InterPro" id="IPR001356">
    <property type="entry name" value="HD"/>
</dbReference>